<keyword evidence="3" id="KW-1185">Reference proteome</keyword>
<evidence type="ECO:0000256" key="1">
    <source>
        <dbReference type="ARBA" id="ARBA00005260"/>
    </source>
</evidence>
<dbReference type="EMBL" id="JARVCO010000010">
    <property type="protein sequence ID" value="MDZ8119024.1"/>
    <property type="molecule type" value="Genomic_DNA"/>
</dbReference>
<dbReference type="InterPro" id="IPR038390">
    <property type="entry name" value="Metal_Tscrpt_repr_sf"/>
</dbReference>
<evidence type="ECO:0000313" key="3">
    <source>
        <dbReference type="Proteomes" id="UP001290861"/>
    </source>
</evidence>
<accession>A0ABU5MXX7</accession>
<dbReference type="Proteomes" id="UP001290861">
    <property type="component" value="Unassembled WGS sequence"/>
</dbReference>
<dbReference type="PANTHER" id="PTHR33677">
    <property type="entry name" value="TRANSCRIPTIONAL REPRESSOR FRMR-RELATED"/>
    <property type="match status" value="1"/>
</dbReference>
<dbReference type="InterPro" id="IPR003735">
    <property type="entry name" value="Metal_Tscrpt_repr"/>
</dbReference>
<proteinExistence type="inferred from homology"/>
<evidence type="ECO:0000313" key="2">
    <source>
        <dbReference type="EMBL" id="MDZ8119024.1"/>
    </source>
</evidence>
<sequence>MKGHPTTHEENKYRLARIEGQVRAVSRMIDDHEYCVDIITQIQAARSALQSVSKIILEKHLKHCVAAALETKDESDIDEKLAEIMTVIKRMGK</sequence>
<name>A0ABU5MXX7_9BACT</name>
<dbReference type="Pfam" id="PF02583">
    <property type="entry name" value="Trns_repr_metal"/>
    <property type="match status" value="1"/>
</dbReference>
<dbReference type="Gene3D" id="1.20.58.1000">
    <property type="entry name" value="Metal-sensitive repressor, helix protomer"/>
    <property type="match status" value="1"/>
</dbReference>
<protein>
    <submittedName>
        <fullName evidence="2">Metal-sensitive transcriptional regulator</fullName>
    </submittedName>
</protein>
<comment type="caution">
    <text evidence="2">The sequence shown here is derived from an EMBL/GenBank/DDBJ whole genome shotgun (WGS) entry which is preliminary data.</text>
</comment>
<organism evidence="2 3">
    <name type="scientific">Pontiella agarivorans</name>
    <dbReference type="NCBI Taxonomy" id="3038953"/>
    <lineage>
        <taxon>Bacteria</taxon>
        <taxon>Pseudomonadati</taxon>
        <taxon>Kiritimatiellota</taxon>
        <taxon>Kiritimatiellia</taxon>
        <taxon>Kiritimatiellales</taxon>
        <taxon>Pontiellaceae</taxon>
        <taxon>Pontiella</taxon>
    </lineage>
</organism>
<dbReference type="CDD" id="cd10148">
    <property type="entry name" value="CsoR-like_DUF156"/>
    <property type="match status" value="1"/>
</dbReference>
<reference evidence="2 3" key="1">
    <citation type="journal article" date="2024" name="Appl. Environ. Microbiol.">
        <title>Pontiella agarivorans sp. nov., a novel marine anaerobic bacterium capable of degrading macroalgal polysaccharides and fixing nitrogen.</title>
        <authorList>
            <person name="Liu N."/>
            <person name="Kivenson V."/>
            <person name="Peng X."/>
            <person name="Cui Z."/>
            <person name="Lankiewicz T.S."/>
            <person name="Gosselin K.M."/>
            <person name="English C.J."/>
            <person name="Blair E.M."/>
            <person name="O'Malley M.A."/>
            <person name="Valentine D.L."/>
        </authorList>
    </citation>
    <scope>NUCLEOTIDE SEQUENCE [LARGE SCALE GENOMIC DNA]</scope>
    <source>
        <strain evidence="2 3">NLcol2</strain>
    </source>
</reference>
<comment type="similarity">
    <text evidence="1">Belongs to the FrmR/RcnR family.</text>
</comment>
<gene>
    <name evidence="2" type="ORF">P9H32_10345</name>
</gene>